<evidence type="ECO:0000313" key="4">
    <source>
        <dbReference type="EMBL" id="PZO35309.1"/>
    </source>
</evidence>
<sequence>MDTDNLAVYSLIEQLRGYGRKQFTGKLELHSIKEYKWTIYYCHGRLVWASGGSHNHRRWRRLMGQYRVQIDFNKISLRSADEIRLWDYHVLVILMRRLVLTREQISPIIESFVQEVLFDIIQCAANDRITYYCDFEDEITPVISLIHAENAINRAHQEWLLWRKEGIADFSPNLAPWIKRPEQLKEEASELTYKTLITILDGRRSLRELSAWMKKDLLTLVQSLMAYYYRGMIGLVEVADIQSPVPSSISLHESVRSEATQLPESKQKKIEIISRPLIACVDDSNQVCATIEQIVTGFGFGFLGIRDSIKVLPLLAEHKPELILLDLVMPIVGGYELCTQIRRMPEFKDTPILILTGNDTIVDRIRARFVGATSFISKTSGNENIGEQIQKYLLASDKEPKELSSIDSLELSD</sequence>
<feature type="domain" description="Response regulatory" evidence="3">
    <location>
        <begin position="277"/>
        <end position="393"/>
    </location>
</feature>
<dbReference type="GO" id="GO:0000160">
    <property type="term" value="P:phosphorelay signal transduction system"/>
    <property type="evidence" value="ECO:0007669"/>
    <property type="project" value="InterPro"/>
</dbReference>
<evidence type="ECO:0000259" key="3">
    <source>
        <dbReference type="PROSITE" id="PS50110"/>
    </source>
</evidence>
<dbReference type="SUPFAM" id="SSF52172">
    <property type="entry name" value="CheY-like"/>
    <property type="match status" value="1"/>
</dbReference>
<dbReference type="Proteomes" id="UP000249467">
    <property type="component" value="Unassembled WGS sequence"/>
</dbReference>
<reference evidence="4 5" key="2">
    <citation type="submission" date="2018-06" db="EMBL/GenBank/DDBJ databases">
        <title>Metagenomic assembly of (sub)arctic Cyanobacteria and their associated microbiome from non-axenic cultures.</title>
        <authorList>
            <person name="Baurain D."/>
        </authorList>
    </citation>
    <scope>NUCLEOTIDE SEQUENCE [LARGE SCALE GENOMIC DNA]</scope>
    <source>
        <strain evidence="4">ULC066bin1</strain>
    </source>
</reference>
<dbReference type="Gene3D" id="3.40.50.2300">
    <property type="match status" value="1"/>
</dbReference>
<dbReference type="PANTHER" id="PTHR44591:SF23">
    <property type="entry name" value="CHEY SUBFAMILY"/>
    <property type="match status" value="1"/>
</dbReference>
<keyword evidence="1 2" id="KW-0597">Phosphoprotein</keyword>
<dbReference type="PROSITE" id="PS50110">
    <property type="entry name" value="RESPONSE_REGULATORY"/>
    <property type="match status" value="1"/>
</dbReference>
<dbReference type="EMBL" id="QBML01000064">
    <property type="protein sequence ID" value="PZO35309.1"/>
    <property type="molecule type" value="Genomic_DNA"/>
</dbReference>
<proteinExistence type="predicted"/>
<evidence type="ECO:0000256" key="1">
    <source>
        <dbReference type="ARBA" id="ARBA00022553"/>
    </source>
</evidence>
<dbReference type="PIRSF" id="PIRSF005897">
    <property type="entry name" value="RR_PatA"/>
    <property type="match status" value="1"/>
</dbReference>
<evidence type="ECO:0000256" key="2">
    <source>
        <dbReference type="PROSITE-ProRule" id="PRU00169"/>
    </source>
</evidence>
<dbReference type="InterPro" id="IPR024186">
    <property type="entry name" value="Sig_transdc_resp-reg_PatA"/>
</dbReference>
<dbReference type="Pfam" id="PF00072">
    <property type="entry name" value="Response_reg"/>
    <property type="match status" value="1"/>
</dbReference>
<reference evidence="4 5" key="1">
    <citation type="submission" date="2018-04" db="EMBL/GenBank/DDBJ databases">
        <authorList>
            <person name="Go L.Y."/>
            <person name="Mitchell J.A."/>
        </authorList>
    </citation>
    <scope>NUCLEOTIDE SEQUENCE [LARGE SCALE GENOMIC DNA]</scope>
    <source>
        <strain evidence="4">ULC066bin1</strain>
    </source>
</reference>
<dbReference type="AlphaFoldDB" id="A0A2W4VZW0"/>
<evidence type="ECO:0000313" key="5">
    <source>
        <dbReference type="Proteomes" id="UP000249467"/>
    </source>
</evidence>
<dbReference type="SMART" id="SM00448">
    <property type="entry name" value="REC"/>
    <property type="match status" value="1"/>
</dbReference>
<protein>
    <submittedName>
        <fullName evidence="4">Response regulator</fullName>
    </submittedName>
</protein>
<feature type="modified residue" description="4-aspartylphosphate" evidence="2">
    <location>
        <position position="326"/>
    </location>
</feature>
<comment type="caution">
    <text evidence="4">The sequence shown here is derived from an EMBL/GenBank/DDBJ whole genome shotgun (WGS) entry which is preliminary data.</text>
</comment>
<dbReference type="InterPro" id="IPR001789">
    <property type="entry name" value="Sig_transdc_resp-reg_receiver"/>
</dbReference>
<dbReference type="PANTHER" id="PTHR44591">
    <property type="entry name" value="STRESS RESPONSE REGULATOR PROTEIN 1"/>
    <property type="match status" value="1"/>
</dbReference>
<dbReference type="InterPro" id="IPR025497">
    <property type="entry name" value="PatA-like_N"/>
</dbReference>
<dbReference type="InterPro" id="IPR050595">
    <property type="entry name" value="Bact_response_regulator"/>
</dbReference>
<dbReference type="Pfam" id="PF14332">
    <property type="entry name" value="DUF4388"/>
    <property type="match status" value="1"/>
</dbReference>
<name>A0A2W4VZW0_9CYAN</name>
<gene>
    <name evidence="4" type="ORF">DCF19_24195</name>
</gene>
<dbReference type="InterPro" id="IPR011006">
    <property type="entry name" value="CheY-like_superfamily"/>
</dbReference>
<accession>A0A2W4VZW0</accession>
<organism evidence="4 5">
    <name type="scientific">Pseudanabaena frigida</name>
    <dbReference type="NCBI Taxonomy" id="945775"/>
    <lineage>
        <taxon>Bacteria</taxon>
        <taxon>Bacillati</taxon>
        <taxon>Cyanobacteriota</taxon>
        <taxon>Cyanophyceae</taxon>
        <taxon>Pseudanabaenales</taxon>
        <taxon>Pseudanabaenaceae</taxon>
        <taxon>Pseudanabaena</taxon>
    </lineage>
</organism>